<protein>
    <submittedName>
        <fullName evidence="1">Uncharacterized protein</fullName>
    </submittedName>
</protein>
<reference evidence="1" key="1">
    <citation type="submission" date="2021-02" db="EMBL/GenBank/DDBJ databases">
        <title>First Annotated Genome of the Yellow-green Alga Tribonema minus.</title>
        <authorList>
            <person name="Mahan K.M."/>
        </authorList>
    </citation>
    <scope>NUCLEOTIDE SEQUENCE</scope>
    <source>
        <strain evidence="1">UTEX B ZZ1240</strain>
    </source>
</reference>
<dbReference type="Proteomes" id="UP000664859">
    <property type="component" value="Unassembled WGS sequence"/>
</dbReference>
<comment type="caution">
    <text evidence="1">The sequence shown here is derived from an EMBL/GenBank/DDBJ whole genome shotgun (WGS) entry which is preliminary data.</text>
</comment>
<accession>A0A835YWX8</accession>
<evidence type="ECO:0000313" key="1">
    <source>
        <dbReference type="EMBL" id="KAG5182976.1"/>
    </source>
</evidence>
<keyword evidence="2" id="KW-1185">Reference proteome</keyword>
<dbReference type="EMBL" id="JAFCMP010000223">
    <property type="protein sequence ID" value="KAG5182976.1"/>
    <property type="molecule type" value="Genomic_DNA"/>
</dbReference>
<name>A0A835YWX8_9STRA</name>
<sequence>MLEQLSFCDRINDLCRALQAMRRWGVPCERLEQFAHLHYVPEKDDALDELIESFSSQAMWLDEGTIHPDLTELHGLLCPDWNDNLVRESALFLTGFITHLVLSR</sequence>
<proteinExistence type="predicted"/>
<evidence type="ECO:0000313" key="2">
    <source>
        <dbReference type="Proteomes" id="UP000664859"/>
    </source>
</evidence>
<organism evidence="1 2">
    <name type="scientific">Tribonema minus</name>
    <dbReference type="NCBI Taxonomy" id="303371"/>
    <lineage>
        <taxon>Eukaryota</taxon>
        <taxon>Sar</taxon>
        <taxon>Stramenopiles</taxon>
        <taxon>Ochrophyta</taxon>
        <taxon>PX clade</taxon>
        <taxon>Xanthophyceae</taxon>
        <taxon>Tribonematales</taxon>
        <taxon>Tribonemataceae</taxon>
        <taxon>Tribonema</taxon>
    </lineage>
</organism>
<gene>
    <name evidence="1" type="ORF">JKP88DRAFT_272942</name>
</gene>
<dbReference type="AlphaFoldDB" id="A0A835YWX8"/>